<evidence type="ECO:0008006" key="3">
    <source>
        <dbReference type="Google" id="ProtNLM"/>
    </source>
</evidence>
<gene>
    <name evidence="1" type="ORF">GCM10009104_23700</name>
</gene>
<dbReference type="RefSeq" id="WP_343806187.1">
    <property type="nucleotide sequence ID" value="NZ_BAAAET010000003.1"/>
</dbReference>
<protein>
    <recommendedName>
        <fullName evidence="3">CobQ/CobB/MinD/ParA nucleotide binding domain-containing protein</fullName>
    </recommendedName>
</protein>
<name>A0ABN1I7Q1_9GAMM</name>
<comment type="caution">
    <text evidence="1">The sequence shown here is derived from an EMBL/GenBank/DDBJ whole genome shotgun (WGS) entry which is preliminary data.</text>
</comment>
<dbReference type="EMBL" id="BAAAET010000003">
    <property type="protein sequence ID" value="GAA0695274.1"/>
    <property type="molecule type" value="Genomic_DNA"/>
</dbReference>
<keyword evidence="2" id="KW-1185">Reference proteome</keyword>
<sequence>MRCLITSMKGGVGKSSISYNLAVHLGCICITNDLTVPQHDDIIQIPTGKNRIPKGLTSLDSAVFDFGAMSTMLDKKISHALQLCDLVIIPTRIDARSLEATLETYKLVKEAGKPIVIIINHFRDWKKHDAARDHLLSKLGNRVPILAIRETTLFDRVSRDGREWLLNIHNDRGAHMLSRTQRAHEVVYDRIQSMAGV</sequence>
<dbReference type="Proteomes" id="UP001499915">
    <property type="component" value="Unassembled WGS sequence"/>
</dbReference>
<evidence type="ECO:0000313" key="1">
    <source>
        <dbReference type="EMBL" id="GAA0695274.1"/>
    </source>
</evidence>
<dbReference type="InterPro" id="IPR027417">
    <property type="entry name" value="P-loop_NTPase"/>
</dbReference>
<reference evidence="1 2" key="1">
    <citation type="journal article" date="2019" name="Int. J. Syst. Evol. Microbiol.">
        <title>The Global Catalogue of Microorganisms (GCM) 10K type strain sequencing project: providing services to taxonomists for standard genome sequencing and annotation.</title>
        <authorList>
            <consortium name="The Broad Institute Genomics Platform"/>
            <consortium name="The Broad Institute Genome Sequencing Center for Infectious Disease"/>
            <person name="Wu L."/>
            <person name="Ma J."/>
        </authorList>
    </citation>
    <scope>NUCLEOTIDE SEQUENCE [LARGE SCALE GENOMIC DNA]</scope>
    <source>
        <strain evidence="1 2">JCM 15134</strain>
    </source>
</reference>
<accession>A0ABN1I7Q1</accession>
<proteinExistence type="predicted"/>
<organism evidence="1 2">
    <name type="scientific">Marinobacterium maritimum</name>
    <dbReference type="NCBI Taxonomy" id="500162"/>
    <lineage>
        <taxon>Bacteria</taxon>
        <taxon>Pseudomonadati</taxon>
        <taxon>Pseudomonadota</taxon>
        <taxon>Gammaproteobacteria</taxon>
        <taxon>Oceanospirillales</taxon>
        <taxon>Oceanospirillaceae</taxon>
        <taxon>Marinobacterium</taxon>
    </lineage>
</organism>
<dbReference type="Gene3D" id="3.40.50.300">
    <property type="entry name" value="P-loop containing nucleotide triphosphate hydrolases"/>
    <property type="match status" value="1"/>
</dbReference>
<dbReference type="SUPFAM" id="SSF52540">
    <property type="entry name" value="P-loop containing nucleoside triphosphate hydrolases"/>
    <property type="match status" value="1"/>
</dbReference>
<evidence type="ECO:0000313" key="2">
    <source>
        <dbReference type="Proteomes" id="UP001499915"/>
    </source>
</evidence>